<dbReference type="SUPFAM" id="SSF52047">
    <property type="entry name" value="RNI-like"/>
    <property type="match status" value="1"/>
</dbReference>
<dbReference type="Proteomes" id="UP000681720">
    <property type="component" value="Unassembled WGS sequence"/>
</dbReference>
<dbReference type="Proteomes" id="UP000681967">
    <property type="component" value="Unassembled WGS sequence"/>
</dbReference>
<evidence type="ECO:0000313" key="7">
    <source>
        <dbReference type="Proteomes" id="UP000663855"/>
    </source>
</evidence>
<dbReference type="EMBL" id="CAJOBJ010001173">
    <property type="protein sequence ID" value="CAF3865490.1"/>
    <property type="molecule type" value="Genomic_DNA"/>
</dbReference>
<organism evidence="1 7">
    <name type="scientific">Rotaria magnacalcarata</name>
    <dbReference type="NCBI Taxonomy" id="392030"/>
    <lineage>
        <taxon>Eukaryota</taxon>
        <taxon>Metazoa</taxon>
        <taxon>Spiralia</taxon>
        <taxon>Gnathifera</taxon>
        <taxon>Rotifera</taxon>
        <taxon>Eurotatoria</taxon>
        <taxon>Bdelloidea</taxon>
        <taxon>Philodinida</taxon>
        <taxon>Philodinidae</taxon>
        <taxon>Rotaria</taxon>
    </lineage>
</organism>
<protein>
    <recommendedName>
        <fullName evidence="8">F-box domain-containing protein</fullName>
    </recommendedName>
</protein>
<dbReference type="Proteomes" id="UP000663824">
    <property type="component" value="Unassembled WGS sequence"/>
</dbReference>
<dbReference type="EMBL" id="CAJOBH010002675">
    <property type="protein sequence ID" value="CAF3918046.1"/>
    <property type="molecule type" value="Genomic_DNA"/>
</dbReference>
<accession>A0A814ISI0</accession>
<evidence type="ECO:0008006" key="8">
    <source>
        <dbReference type="Google" id="ProtNLM"/>
    </source>
</evidence>
<evidence type="ECO:0000313" key="6">
    <source>
        <dbReference type="EMBL" id="CAF4081773.1"/>
    </source>
</evidence>
<dbReference type="EMBL" id="CAJNOV010000607">
    <property type="protein sequence ID" value="CAF1029915.1"/>
    <property type="molecule type" value="Genomic_DNA"/>
</dbReference>
<dbReference type="Proteomes" id="UP000663855">
    <property type="component" value="Unassembled WGS sequence"/>
</dbReference>
<dbReference type="Proteomes" id="UP000663834">
    <property type="component" value="Unassembled WGS sequence"/>
</dbReference>
<proteinExistence type="predicted"/>
<evidence type="ECO:0000313" key="5">
    <source>
        <dbReference type="EMBL" id="CAF3918046.1"/>
    </source>
</evidence>
<dbReference type="InterPro" id="IPR032675">
    <property type="entry name" value="LRR_dom_sf"/>
</dbReference>
<dbReference type="Proteomes" id="UP000676336">
    <property type="component" value="Unassembled WGS sequence"/>
</dbReference>
<dbReference type="EMBL" id="CAJNRE010003243">
    <property type="protein sequence ID" value="CAF2013696.1"/>
    <property type="molecule type" value="Genomic_DNA"/>
</dbReference>
<sequence>MKLEVLANELILDLFEYLTTAELLQAFHSLNSRFKSLIIHHFQMHTFEIGSLAINNFQKICEHYLPSMINKINRIHLIDHIDTRTQLTQLYTYNFTLHQFVQLTSLTLFYLDDYILNEITVVLPHLSNLTHLSFEYCNLTIPKENMLILIDTIWSLPNLSHCNINHAFRHHESVSCPIGPTVVSPSLRHVYISHENDACCQLTDIFQHTPRLESLYALNSCLLYTLELPSSIQMITRLKLLECEYSRIVCLLPKMINLCELIFTTADQTMQYNMIENELEEIIRKSLTKLERLEFTIAFLLDEQKQIDNLFNSFQRSFWTDKRKQFIQYDWYEDESLIFFYTLPYAFNTFHVDSAAFSQSTCPQTDKQWFCDRVHSLTYDLNGSSSTPLTNLIFSKVETLTVAFPVSGHFWSMIPRFDRLTLLEVVSYRHCTEHRSQLLELLQRASHLSFYKESHADGKLIYR</sequence>
<dbReference type="OrthoDB" id="10286385at2759"/>
<reference evidence="1" key="1">
    <citation type="submission" date="2021-02" db="EMBL/GenBank/DDBJ databases">
        <authorList>
            <person name="Nowell W R."/>
        </authorList>
    </citation>
    <scope>NUCLEOTIDE SEQUENCE</scope>
</reference>
<dbReference type="Gene3D" id="3.80.10.10">
    <property type="entry name" value="Ribonuclease Inhibitor"/>
    <property type="match status" value="1"/>
</dbReference>
<gene>
    <name evidence="5" type="ORF">BYL167_LOCUS9345</name>
    <name evidence="1" type="ORF">CJN711_LOCUS3744</name>
    <name evidence="4" type="ORF">GIL414_LOCUS4729</name>
    <name evidence="2" type="ORF">KQP761_LOCUS17433</name>
    <name evidence="3" type="ORF">MBJ925_LOCUS8853</name>
    <name evidence="6" type="ORF">SMN809_LOCUS16349</name>
</gene>
<evidence type="ECO:0000313" key="3">
    <source>
        <dbReference type="EMBL" id="CAF2013696.1"/>
    </source>
</evidence>
<dbReference type="EMBL" id="CAJOBI010007282">
    <property type="protein sequence ID" value="CAF4081773.1"/>
    <property type="molecule type" value="Genomic_DNA"/>
</dbReference>
<dbReference type="AlphaFoldDB" id="A0A814ISI0"/>
<evidence type="ECO:0000313" key="4">
    <source>
        <dbReference type="EMBL" id="CAF3865490.1"/>
    </source>
</evidence>
<dbReference type="EMBL" id="CAJNOW010008839">
    <property type="protein sequence ID" value="CAF1548097.1"/>
    <property type="molecule type" value="Genomic_DNA"/>
</dbReference>
<evidence type="ECO:0000313" key="1">
    <source>
        <dbReference type="EMBL" id="CAF1029915.1"/>
    </source>
</evidence>
<name>A0A814ISI0_9BILA</name>
<comment type="caution">
    <text evidence="1">The sequence shown here is derived from an EMBL/GenBank/DDBJ whole genome shotgun (WGS) entry which is preliminary data.</text>
</comment>
<evidence type="ECO:0000313" key="2">
    <source>
        <dbReference type="EMBL" id="CAF1548097.1"/>
    </source>
</evidence>